<dbReference type="EMBL" id="DF237154">
    <property type="protein sequence ID" value="GAQ84776.1"/>
    <property type="molecule type" value="Genomic_DNA"/>
</dbReference>
<dbReference type="InterPro" id="IPR038578">
    <property type="entry name" value="GT29-like_sf"/>
</dbReference>
<evidence type="ECO:0000256" key="7">
    <source>
        <dbReference type="ARBA" id="ARBA00022989"/>
    </source>
</evidence>
<keyword evidence="7" id="KW-1133">Transmembrane helix</keyword>
<evidence type="ECO:0000313" key="12">
    <source>
        <dbReference type="EMBL" id="GAQ84776.1"/>
    </source>
</evidence>
<keyword evidence="4 12" id="KW-0808">Transferase</keyword>
<feature type="compositionally biased region" description="Basic and acidic residues" evidence="11">
    <location>
        <begin position="74"/>
        <end position="95"/>
    </location>
</feature>
<dbReference type="Pfam" id="PF00777">
    <property type="entry name" value="Glyco_transf_29"/>
    <property type="match status" value="1"/>
</dbReference>
<feature type="region of interest" description="Disordered" evidence="11">
    <location>
        <begin position="460"/>
        <end position="546"/>
    </location>
</feature>
<dbReference type="Proteomes" id="UP000054558">
    <property type="component" value="Unassembled WGS sequence"/>
</dbReference>
<keyword evidence="5" id="KW-0812">Transmembrane</keyword>
<name>A0A1Y1I7W3_KLENI</name>
<comment type="subcellular location">
    <subcellularLocation>
        <location evidence="1">Golgi apparatus membrane</location>
        <topology evidence="1">Single-pass type II membrane protein</topology>
    </subcellularLocation>
</comment>
<keyword evidence="6" id="KW-0735">Signal-anchor</keyword>
<dbReference type="Gene3D" id="3.90.1480.20">
    <property type="entry name" value="Glycosyl transferase family 29"/>
    <property type="match status" value="1"/>
</dbReference>
<protein>
    <submittedName>
        <fullName evidence="12">Glycosyl transferase family 29 protein</fullName>
    </submittedName>
</protein>
<keyword evidence="3" id="KW-0328">Glycosyltransferase</keyword>
<feature type="compositionally biased region" description="Polar residues" evidence="11">
    <location>
        <begin position="166"/>
        <end position="178"/>
    </location>
</feature>
<dbReference type="PANTHER" id="PTHR47379:SF3">
    <property type="entry name" value="SIALYLTRANSFERASE-LIKE PROTEIN 2"/>
    <property type="match status" value="1"/>
</dbReference>
<evidence type="ECO:0000256" key="5">
    <source>
        <dbReference type="ARBA" id="ARBA00022692"/>
    </source>
</evidence>
<keyword evidence="8" id="KW-0333">Golgi apparatus</keyword>
<accession>A0A1Y1I7W3</accession>
<keyword evidence="9" id="KW-0472">Membrane</keyword>
<dbReference type="GO" id="GO:0005794">
    <property type="term" value="C:Golgi apparatus"/>
    <property type="evidence" value="ECO:0000318"/>
    <property type="project" value="GO_Central"/>
</dbReference>
<dbReference type="OrthoDB" id="10264956at2759"/>
<feature type="compositionally biased region" description="Polar residues" evidence="11">
    <location>
        <begin position="117"/>
        <end position="130"/>
    </location>
</feature>
<feature type="compositionally biased region" description="Polar residues" evidence="11">
    <location>
        <begin position="499"/>
        <end position="509"/>
    </location>
</feature>
<reference evidence="12 13" key="1">
    <citation type="journal article" date="2014" name="Nat. Commun.">
        <title>Klebsormidium flaccidum genome reveals primary factors for plant terrestrial adaptation.</title>
        <authorList>
            <person name="Hori K."/>
            <person name="Maruyama F."/>
            <person name="Fujisawa T."/>
            <person name="Togashi T."/>
            <person name="Yamamoto N."/>
            <person name="Seo M."/>
            <person name="Sato S."/>
            <person name="Yamada T."/>
            <person name="Mori H."/>
            <person name="Tajima N."/>
            <person name="Moriyama T."/>
            <person name="Ikeuchi M."/>
            <person name="Watanabe M."/>
            <person name="Wada H."/>
            <person name="Kobayashi K."/>
            <person name="Saito M."/>
            <person name="Masuda T."/>
            <person name="Sasaki-Sekimoto Y."/>
            <person name="Mashiguchi K."/>
            <person name="Awai K."/>
            <person name="Shimojima M."/>
            <person name="Masuda S."/>
            <person name="Iwai M."/>
            <person name="Nobusawa T."/>
            <person name="Narise T."/>
            <person name="Kondo S."/>
            <person name="Saito H."/>
            <person name="Sato R."/>
            <person name="Murakawa M."/>
            <person name="Ihara Y."/>
            <person name="Oshima-Yamada Y."/>
            <person name="Ohtaka K."/>
            <person name="Satoh M."/>
            <person name="Sonobe K."/>
            <person name="Ishii M."/>
            <person name="Ohtani R."/>
            <person name="Kanamori-Sato M."/>
            <person name="Honoki R."/>
            <person name="Miyazaki D."/>
            <person name="Mochizuki H."/>
            <person name="Umetsu J."/>
            <person name="Higashi K."/>
            <person name="Shibata D."/>
            <person name="Kamiya Y."/>
            <person name="Sato N."/>
            <person name="Nakamura Y."/>
            <person name="Tabata S."/>
            <person name="Ida S."/>
            <person name="Kurokawa K."/>
            <person name="Ohta H."/>
        </authorList>
    </citation>
    <scope>NUCLEOTIDE SEQUENCE [LARGE SCALE GENOMIC DNA]</scope>
    <source>
        <strain evidence="12 13">NIES-2285</strain>
    </source>
</reference>
<feature type="compositionally biased region" description="Polar residues" evidence="11">
    <location>
        <begin position="224"/>
        <end position="235"/>
    </location>
</feature>
<evidence type="ECO:0000256" key="11">
    <source>
        <dbReference type="SAM" id="MobiDB-lite"/>
    </source>
</evidence>
<evidence type="ECO:0000256" key="1">
    <source>
        <dbReference type="ARBA" id="ARBA00004323"/>
    </source>
</evidence>
<evidence type="ECO:0000256" key="4">
    <source>
        <dbReference type="ARBA" id="ARBA00022679"/>
    </source>
</evidence>
<dbReference type="GO" id="GO:0000139">
    <property type="term" value="C:Golgi membrane"/>
    <property type="evidence" value="ECO:0007669"/>
    <property type="project" value="UniProtKB-SubCell"/>
</dbReference>
<evidence type="ECO:0000256" key="6">
    <source>
        <dbReference type="ARBA" id="ARBA00022968"/>
    </source>
</evidence>
<evidence type="ECO:0000256" key="2">
    <source>
        <dbReference type="ARBA" id="ARBA00006003"/>
    </source>
</evidence>
<keyword evidence="13" id="KW-1185">Reference proteome</keyword>
<proteinExistence type="inferred from homology"/>
<feature type="compositionally biased region" description="Gly residues" evidence="11">
    <location>
        <begin position="520"/>
        <end position="529"/>
    </location>
</feature>
<evidence type="ECO:0000256" key="3">
    <source>
        <dbReference type="ARBA" id="ARBA00022676"/>
    </source>
</evidence>
<comment type="similarity">
    <text evidence="2">Belongs to the glycosyltransferase 29 family.</text>
</comment>
<dbReference type="GO" id="GO:0008373">
    <property type="term" value="F:sialyltransferase activity"/>
    <property type="evidence" value="ECO:0007669"/>
    <property type="project" value="InterPro"/>
</dbReference>
<sequence>MAKLAPACTTLSARPAMLALLLCMAGSVYLLQLELPQDSASLDDALHDAHSHANKGYGVAAAGLLPRRGTRGVASRDCRQSRDRSSCSGEHYGESREEELLEASVEPGHLRAGQDGITASSGSGQETGDSSKFGEGPAAASHAGRQAQGAAPLWLREPGRKGGSVTGSATSGHQQRAQTDGIGKVHGRASQKSTGVHVGSEAVGSTVVGPTGEQNQVTRKEATTESGPAAQSSRGRSIRGLQAQVQQCIVERGGGLRAEAVLGDPCKVRVMHPPGVAATWADSSGAQKDAREVELDVCAVARYWAVLRNSSLVLTKEYLDAHNATAAVMHRMRRHKSDPDSWCRPKRCLHILRSQLPDRPPLPPGYFPRCAVVGNSADLLHTRFGPEIDGHDAVFRMNAAPTRGFTAHVGATTTFRVVNNRAWAVGLGAVSESAAEVLVAHGLFHPDIFQELRYGLPRKNNATSGFAQEEEEGESRGGKEGAGGNGTSLDDDLRDENAFGSNLNRSLGKQSMRLGRNGTRNGGTTGEKSGGLESDGEESGPGEWGPPLANPVLFLDGAAAGAGAAEGTGFRALQLAASVCGAVSLYGFSVDVGYARWGKYFTARDGPGHAPLRGVMYYQALECLGVVSLHSAARSSRSHVAPPPPLLADVLAAVQSAEISRPPSSCSRWAAAFTPRSRTRTSCNSPVALPLKPAAMRAAKFDVIAGLHVHAGNMSGLLRPLREDNGASVTRSASMQEAIHSAALDDALTDLIEKDLPRGRVQKAVDIEPGRLLPVTRYLEHFDWTHHVCVIRLPEKSNRRAYGDFDGISHGREKADLQQVLGPEGGARKDNKTRLGTTYGSSAEGSQNFDTVSLGWLVHYQPNLC</sequence>
<feature type="region of interest" description="Disordered" evidence="11">
    <location>
        <begin position="68"/>
        <end position="238"/>
    </location>
</feature>
<evidence type="ECO:0000256" key="9">
    <source>
        <dbReference type="ARBA" id="ARBA00023136"/>
    </source>
</evidence>
<evidence type="ECO:0000256" key="8">
    <source>
        <dbReference type="ARBA" id="ARBA00023034"/>
    </source>
</evidence>
<keyword evidence="10" id="KW-0325">Glycoprotein</keyword>
<dbReference type="AlphaFoldDB" id="A0A1Y1I7W3"/>
<gene>
    <name evidence="12" type="ORF">KFL_002050190</name>
</gene>
<evidence type="ECO:0000256" key="10">
    <source>
        <dbReference type="ARBA" id="ARBA00023180"/>
    </source>
</evidence>
<organism evidence="12 13">
    <name type="scientific">Klebsormidium nitens</name>
    <name type="common">Green alga</name>
    <name type="synonym">Ulothrix nitens</name>
    <dbReference type="NCBI Taxonomy" id="105231"/>
    <lineage>
        <taxon>Eukaryota</taxon>
        <taxon>Viridiplantae</taxon>
        <taxon>Streptophyta</taxon>
        <taxon>Klebsormidiophyceae</taxon>
        <taxon>Klebsormidiales</taxon>
        <taxon>Klebsormidiaceae</taxon>
        <taxon>Klebsormidium</taxon>
    </lineage>
</organism>
<dbReference type="InterPro" id="IPR001675">
    <property type="entry name" value="Glyco_trans_29"/>
</dbReference>
<evidence type="ECO:0000313" key="13">
    <source>
        <dbReference type="Proteomes" id="UP000054558"/>
    </source>
</evidence>
<dbReference type="STRING" id="105231.A0A1Y1I7W3"/>
<dbReference type="PANTHER" id="PTHR47379">
    <property type="entry name" value="SIALYLTRANSFERASE-LIKE PROTEIN 2"/>
    <property type="match status" value="1"/>
</dbReference>